<dbReference type="InterPro" id="IPR011991">
    <property type="entry name" value="ArsR-like_HTH"/>
</dbReference>
<comment type="caution">
    <text evidence="2">The sequence shown here is derived from an EMBL/GenBank/DDBJ whole genome shotgun (WGS) entry which is preliminary data.</text>
</comment>
<dbReference type="CDD" id="cd00090">
    <property type="entry name" value="HTH_ARSR"/>
    <property type="match status" value="1"/>
</dbReference>
<dbReference type="SUPFAM" id="SSF46785">
    <property type="entry name" value="Winged helix' DNA-binding domain"/>
    <property type="match status" value="1"/>
</dbReference>
<proteinExistence type="predicted"/>
<sequence>MNTFGMSKIRTEVMRYLSQHPLGATSGQIARDLGATPMTVFRHLQDLEHQQIVVADADTVRHGQRVMYRLDVEARDKALADYAKYLDGA</sequence>
<dbReference type="Proteomes" id="UP000272560">
    <property type="component" value="Unassembled WGS sequence"/>
</dbReference>
<protein>
    <submittedName>
        <fullName evidence="2">Transcriptional regulator</fullName>
    </submittedName>
</protein>
<dbReference type="InterPro" id="IPR001845">
    <property type="entry name" value="HTH_ArsR_DNA-bd_dom"/>
</dbReference>
<evidence type="ECO:0000313" key="2">
    <source>
        <dbReference type="EMBL" id="RJT76956.1"/>
    </source>
</evidence>
<name>A0A3A5MAP2_9MICC</name>
<dbReference type="GO" id="GO:0003677">
    <property type="term" value="F:DNA binding"/>
    <property type="evidence" value="ECO:0007669"/>
    <property type="project" value="InterPro"/>
</dbReference>
<accession>A0A3A5MAP2</accession>
<dbReference type="GO" id="GO:0003700">
    <property type="term" value="F:DNA-binding transcription factor activity"/>
    <property type="evidence" value="ECO:0007669"/>
    <property type="project" value="InterPro"/>
</dbReference>
<dbReference type="OrthoDB" id="4951732at2"/>
<dbReference type="RefSeq" id="WP_120150046.1">
    <property type="nucleotide sequence ID" value="NZ_QZVT01000010.1"/>
</dbReference>
<evidence type="ECO:0000259" key="1">
    <source>
        <dbReference type="SMART" id="SM00418"/>
    </source>
</evidence>
<feature type="domain" description="HTH arsR-type" evidence="1">
    <location>
        <begin position="2"/>
        <end position="84"/>
    </location>
</feature>
<gene>
    <name evidence="2" type="ORF">D6T63_15980</name>
</gene>
<dbReference type="SMART" id="SM00418">
    <property type="entry name" value="HTH_ARSR"/>
    <property type="match status" value="1"/>
</dbReference>
<dbReference type="EMBL" id="QZVT01000010">
    <property type="protein sequence ID" value="RJT76956.1"/>
    <property type="molecule type" value="Genomic_DNA"/>
</dbReference>
<dbReference type="InterPro" id="IPR036388">
    <property type="entry name" value="WH-like_DNA-bd_sf"/>
</dbReference>
<keyword evidence="3" id="KW-1185">Reference proteome</keyword>
<dbReference type="InterPro" id="IPR036390">
    <property type="entry name" value="WH_DNA-bd_sf"/>
</dbReference>
<dbReference type="Pfam" id="PF09339">
    <property type="entry name" value="HTH_IclR"/>
    <property type="match status" value="1"/>
</dbReference>
<dbReference type="InterPro" id="IPR005471">
    <property type="entry name" value="Tscrpt_reg_IclR_N"/>
</dbReference>
<reference evidence="2 3" key="1">
    <citation type="submission" date="2018-09" db="EMBL/GenBank/DDBJ databases">
        <title>Novel species of Arthrobacter.</title>
        <authorList>
            <person name="Liu Q."/>
            <person name="Xin Y.-H."/>
        </authorList>
    </citation>
    <scope>NUCLEOTIDE SEQUENCE [LARGE SCALE GENOMIC DNA]</scope>
    <source>
        <strain evidence="2 3">Hz2</strain>
    </source>
</reference>
<organism evidence="2 3">
    <name type="scientific">Arthrobacter cheniae</name>
    <dbReference type="NCBI Taxonomy" id="1258888"/>
    <lineage>
        <taxon>Bacteria</taxon>
        <taxon>Bacillati</taxon>
        <taxon>Actinomycetota</taxon>
        <taxon>Actinomycetes</taxon>
        <taxon>Micrococcales</taxon>
        <taxon>Micrococcaceae</taxon>
        <taxon>Arthrobacter</taxon>
    </lineage>
</organism>
<dbReference type="Gene3D" id="1.10.10.10">
    <property type="entry name" value="Winged helix-like DNA-binding domain superfamily/Winged helix DNA-binding domain"/>
    <property type="match status" value="1"/>
</dbReference>
<evidence type="ECO:0000313" key="3">
    <source>
        <dbReference type="Proteomes" id="UP000272560"/>
    </source>
</evidence>
<dbReference type="AlphaFoldDB" id="A0A3A5MAP2"/>